<dbReference type="EMBL" id="KQ982383">
    <property type="protein sequence ID" value="KYQ56930.1"/>
    <property type="molecule type" value="Genomic_DNA"/>
</dbReference>
<dbReference type="CDD" id="cd10442">
    <property type="entry name" value="GIY-YIG_PLEs"/>
    <property type="match status" value="1"/>
</dbReference>
<accession>A0A151X9D9</accession>
<dbReference type="PANTHER" id="PTHR21301">
    <property type="entry name" value="REVERSE TRANSCRIPTASE"/>
    <property type="match status" value="1"/>
</dbReference>
<organism evidence="2 3">
    <name type="scientific">Mycetomoellerius zeteki</name>
    <dbReference type="NCBI Taxonomy" id="64791"/>
    <lineage>
        <taxon>Eukaryota</taxon>
        <taxon>Metazoa</taxon>
        <taxon>Ecdysozoa</taxon>
        <taxon>Arthropoda</taxon>
        <taxon>Hexapoda</taxon>
        <taxon>Insecta</taxon>
        <taxon>Pterygota</taxon>
        <taxon>Neoptera</taxon>
        <taxon>Endopterygota</taxon>
        <taxon>Hymenoptera</taxon>
        <taxon>Apocrita</taxon>
        <taxon>Aculeata</taxon>
        <taxon>Formicoidea</taxon>
        <taxon>Formicidae</taxon>
        <taxon>Myrmicinae</taxon>
        <taxon>Mycetomoellerius</taxon>
    </lineage>
</organism>
<dbReference type="AlphaFoldDB" id="A0A151X9D9"/>
<dbReference type="InterPro" id="IPR035901">
    <property type="entry name" value="GIY-YIG_endonuc_sf"/>
</dbReference>
<sequence length="170" mass="20001">MECNDLNRKNYFTIPFVNKNSEKFNNIASKNNFKVSYKPMNTLNRFIKSGKDKLDKMDQCDIVYRINCLDCNASYVGQTKRKAETRIKEHKSNIKKSKDALTVISQHQINNEHKINWDNIQIFDIEPYFQKRLTSEMIYIKKQINGINKQSDTEKLPEAYFPLLSILPPS</sequence>
<proteinExistence type="predicted"/>
<gene>
    <name evidence="2" type="ORF">ALC60_04134</name>
</gene>
<dbReference type="Proteomes" id="UP000075809">
    <property type="component" value="Unassembled WGS sequence"/>
</dbReference>
<evidence type="ECO:0000313" key="2">
    <source>
        <dbReference type="EMBL" id="KYQ56930.1"/>
    </source>
</evidence>
<name>A0A151X9D9_9HYME</name>
<keyword evidence="3" id="KW-1185">Reference proteome</keyword>
<feature type="domain" description="GIY-YIG" evidence="1">
    <location>
        <begin position="62"/>
        <end position="142"/>
    </location>
</feature>
<reference evidence="2 3" key="1">
    <citation type="submission" date="2015-09" db="EMBL/GenBank/DDBJ databases">
        <title>Trachymyrmex zeteki WGS genome.</title>
        <authorList>
            <person name="Nygaard S."/>
            <person name="Hu H."/>
            <person name="Boomsma J."/>
            <person name="Zhang G."/>
        </authorList>
    </citation>
    <scope>NUCLEOTIDE SEQUENCE [LARGE SCALE GENOMIC DNA]</scope>
    <source>
        <strain evidence="2">Tzet28-1</strain>
        <tissue evidence="2">Whole body</tissue>
    </source>
</reference>
<dbReference type="STRING" id="64791.A0A151X9D9"/>
<dbReference type="PANTHER" id="PTHR21301:SF10">
    <property type="entry name" value="REVERSE TRANSCRIPTASE DOMAIN-CONTAINING PROTEIN"/>
    <property type="match status" value="1"/>
</dbReference>
<dbReference type="Pfam" id="PF01541">
    <property type="entry name" value="GIY-YIG"/>
    <property type="match status" value="1"/>
</dbReference>
<evidence type="ECO:0000259" key="1">
    <source>
        <dbReference type="Pfam" id="PF01541"/>
    </source>
</evidence>
<evidence type="ECO:0000313" key="3">
    <source>
        <dbReference type="Proteomes" id="UP000075809"/>
    </source>
</evidence>
<dbReference type="InterPro" id="IPR000305">
    <property type="entry name" value="GIY-YIG_endonuc"/>
</dbReference>
<dbReference type="Gene3D" id="3.40.1440.10">
    <property type="entry name" value="GIY-YIG endonuclease"/>
    <property type="match status" value="1"/>
</dbReference>
<protein>
    <recommendedName>
        <fullName evidence="1">GIY-YIG domain-containing protein</fullName>
    </recommendedName>
</protein>